<evidence type="ECO:0000256" key="6">
    <source>
        <dbReference type="ARBA" id="ARBA00022989"/>
    </source>
</evidence>
<feature type="transmembrane region" description="Helical" evidence="10">
    <location>
        <begin position="596"/>
        <end position="616"/>
    </location>
</feature>
<feature type="transmembrane region" description="Helical" evidence="10">
    <location>
        <begin position="320"/>
        <end position="341"/>
    </location>
</feature>
<dbReference type="InterPro" id="IPR046806">
    <property type="entry name" value="MrpA_C/MbhE"/>
</dbReference>
<name>A0A840EZ44_9FLAO</name>
<evidence type="ECO:0000256" key="3">
    <source>
        <dbReference type="ARBA" id="ARBA00022449"/>
    </source>
</evidence>
<dbReference type="InterPro" id="IPR001750">
    <property type="entry name" value="ND/Mrp_TM"/>
</dbReference>
<dbReference type="GO" id="GO:0006811">
    <property type="term" value="P:monoatomic ion transport"/>
    <property type="evidence" value="ECO:0007669"/>
    <property type="project" value="UniProtKB-KW"/>
</dbReference>
<evidence type="ECO:0000256" key="9">
    <source>
        <dbReference type="RuleBase" id="RU000320"/>
    </source>
</evidence>
<dbReference type="InterPro" id="IPR001516">
    <property type="entry name" value="Proton_antipo_N"/>
</dbReference>
<dbReference type="Proteomes" id="UP000553034">
    <property type="component" value="Unassembled WGS sequence"/>
</dbReference>
<gene>
    <name evidence="15" type="ORF">GGR32_001592</name>
</gene>
<feature type="transmembrane region" description="Helical" evidence="10">
    <location>
        <begin position="685"/>
        <end position="703"/>
    </location>
</feature>
<dbReference type="InterPro" id="IPR050616">
    <property type="entry name" value="CPA3_Na-H_Antiporter_A"/>
</dbReference>
<evidence type="ECO:0000256" key="7">
    <source>
        <dbReference type="ARBA" id="ARBA00023065"/>
    </source>
</evidence>
<dbReference type="PANTHER" id="PTHR43373:SF1">
    <property type="entry name" value="NA(+)_H(+) ANTIPORTER SUBUNIT A"/>
    <property type="match status" value="1"/>
</dbReference>
<evidence type="ECO:0000256" key="8">
    <source>
        <dbReference type="ARBA" id="ARBA00023136"/>
    </source>
</evidence>
<comment type="subcellular location">
    <subcellularLocation>
        <location evidence="1">Cell membrane</location>
        <topology evidence="1">Multi-pass membrane protein</topology>
    </subcellularLocation>
    <subcellularLocation>
        <location evidence="9">Membrane</location>
        <topology evidence="9">Multi-pass membrane protein</topology>
    </subcellularLocation>
</comment>
<feature type="transmembrane region" description="Helical" evidence="10">
    <location>
        <begin position="159"/>
        <end position="183"/>
    </location>
</feature>
<dbReference type="Pfam" id="PF13244">
    <property type="entry name" value="MbhD"/>
    <property type="match status" value="1"/>
</dbReference>
<reference evidence="15 16" key="1">
    <citation type="submission" date="2020-08" db="EMBL/GenBank/DDBJ databases">
        <title>Genomic Encyclopedia of Type Strains, Phase IV (KMG-IV): sequencing the most valuable type-strain genomes for metagenomic binning, comparative biology and taxonomic classification.</title>
        <authorList>
            <person name="Goeker M."/>
        </authorList>
    </citation>
    <scope>NUCLEOTIDE SEQUENCE [LARGE SCALE GENOMIC DNA]</scope>
    <source>
        <strain evidence="15 16">DSM 29568</strain>
    </source>
</reference>
<sequence length="770" mass="84469">MLIAILAGILFSILLLFIGKWVKTKLQLLPALLPLGLFIYFAQFFPAIAAGEVIEQHYNWVSSFGVNLSFRLDGLAFLFTLLITGIGFLVFLYTSAYLKNNDYLDRFYGYLSIFMAAMLGLVLSDNIMSLFLFWELTSISSFFLIGFNNKSEASRKSALWALGITGIGGLLLLAGAVILGIVADTYTISEMVNQKALIASSPLYILIAIFIFGAAFTKSAQFPFHFWLPGAMKAPTPVSTYLHSATMVKAGVYLLFRLTPVLGDNTFWNTTLMLFGGITMLYAAIHTIFRKDLKGILAYSTISALGILVFLIGLGTKEALLAAAVFILVHALYKATLFLVTGTIDLSTGTRDVSVLAGLKKIMLPVAIAGFLAALSNAGIPSSIGFIGKDLIYEGTLQLPNNVVLLTSLAVITNIFISYAGYLVGVKPFLGKLPERFEMTKTPEIRLWLPPVILASLGIVFGFVPSLIQDSLIKPILSSVAIDASDIHLKIWHGFTPVLALSVTTIVGGLLLYFLLKPTDKLVSFSNKLEVVSPKSIIEKLISLFETFSGWWTRVFQNGYLRNYVSVIIFVAVILMAYRLLQDTSYVIDYSSFSKLTVYEVVVLVIMVGAIFFTIFAKSRLAAVAASGVIGYAICLLFVFYSAPDLAMTQFAIDTLTVILFVLVLYRLPKYLVLSDYKQRIRDGILACSFGGLISVLALEVLAQPVNEEISKFYAENAYILAHGKNVVNVILVDFRGTDTMVEISVLAIAAIGVFALLKLRLRGHEREQK</sequence>
<dbReference type="NCBIfam" id="NF009287">
    <property type="entry name" value="PRK12647.1"/>
    <property type="match status" value="1"/>
</dbReference>
<evidence type="ECO:0000256" key="5">
    <source>
        <dbReference type="ARBA" id="ARBA00022692"/>
    </source>
</evidence>
<feature type="transmembrane region" description="Helical" evidence="10">
    <location>
        <begin position="362"/>
        <end position="384"/>
    </location>
</feature>
<dbReference type="PRINTS" id="PR01434">
    <property type="entry name" value="NADHDHGNASE5"/>
</dbReference>
<dbReference type="GO" id="GO:0005886">
    <property type="term" value="C:plasma membrane"/>
    <property type="evidence" value="ECO:0007669"/>
    <property type="project" value="UniProtKB-SubCell"/>
</dbReference>
<comment type="caution">
    <text evidence="15">The sequence shown here is derived from an EMBL/GenBank/DDBJ whole genome shotgun (WGS) entry which is preliminary data.</text>
</comment>
<keyword evidence="16" id="KW-1185">Reference proteome</keyword>
<feature type="transmembrane region" description="Helical" evidence="10">
    <location>
        <begin position="564"/>
        <end position="581"/>
    </location>
</feature>
<feature type="domain" description="NADH-Ubiquinone oxidoreductase (complex I) chain 5 N-terminal" evidence="12">
    <location>
        <begin position="61"/>
        <end position="108"/>
    </location>
</feature>
<feature type="transmembrane region" description="Helical" evidence="10">
    <location>
        <begin position="107"/>
        <end position="124"/>
    </location>
</feature>
<evidence type="ECO:0000259" key="14">
    <source>
        <dbReference type="Pfam" id="PF20501"/>
    </source>
</evidence>
<accession>A0A840EZ44</accession>
<feature type="transmembrane region" description="Helical" evidence="10">
    <location>
        <begin position="744"/>
        <end position="762"/>
    </location>
</feature>
<keyword evidence="3" id="KW-0050">Antiport</keyword>
<feature type="transmembrane region" description="Helical" evidence="10">
    <location>
        <begin position="404"/>
        <end position="426"/>
    </location>
</feature>
<feature type="domain" description="MrpA C-terminal/MbhE" evidence="14">
    <location>
        <begin position="679"/>
        <end position="761"/>
    </location>
</feature>
<dbReference type="Pfam" id="PF20501">
    <property type="entry name" value="MbhE"/>
    <property type="match status" value="1"/>
</dbReference>
<keyword evidence="7" id="KW-0406">Ion transport</keyword>
<dbReference type="AlphaFoldDB" id="A0A840EZ44"/>
<evidence type="ECO:0000256" key="4">
    <source>
        <dbReference type="ARBA" id="ARBA00022475"/>
    </source>
</evidence>
<feature type="transmembrane region" description="Helical" evidence="10">
    <location>
        <begin position="268"/>
        <end position="289"/>
    </location>
</feature>
<feature type="transmembrane region" description="Helical" evidence="10">
    <location>
        <begin position="296"/>
        <end position="314"/>
    </location>
</feature>
<keyword evidence="8 10" id="KW-0472">Membrane</keyword>
<evidence type="ECO:0000256" key="10">
    <source>
        <dbReference type="SAM" id="Phobius"/>
    </source>
</evidence>
<feature type="domain" description="MrpA C-terminal/MbhD" evidence="13">
    <location>
        <begin position="605"/>
        <end position="670"/>
    </location>
</feature>
<dbReference type="GO" id="GO:0015297">
    <property type="term" value="F:antiporter activity"/>
    <property type="evidence" value="ECO:0007669"/>
    <property type="project" value="UniProtKB-KW"/>
</dbReference>
<feature type="transmembrane region" description="Helical" evidence="10">
    <location>
        <begin position="74"/>
        <end position="95"/>
    </location>
</feature>
<feature type="transmembrane region" description="Helical" evidence="10">
    <location>
        <begin position="130"/>
        <end position="147"/>
    </location>
</feature>
<evidence type="ECO:0000313" key="15">
    <source>
        <dbReference type="EMBL" id="MBB4119294.1"/>
    </source>
</evidence>
<proteinExistence type="predicted"/>
<feature type="domain" description="NADH:quinone oxidoreductase/Mrp antiporter transmembrane" evidence="11">
    <location>
        <begin position="124"/>
        <end position="410"/>
    </location>
</feature>
<feature type="transmembrane region" description="Helical" evidence="10">
    <location>
        <begin position="195"/>
        <end position="217"/>
    </location>
</feature>
<protein>
    <submittedName>
        <fullName evidence="15">Multicomponent Na+:H+ antiporter subunit A</fullName>
    </submittedName>
</protein>
<dbReference type="Pfam" id="PF00361">
    <property type="entry name" value="Proton_antipo_M"/>
    <property type="match status" value="1"/>
</dbReference>
<evidence type="ECO:0000256" key="2">
    <source>
        <dbReference type="ARBA" id="ARBA00022448"/>
    </source>
</evidence>
<evidence type="ECO:0000259" key="11">
    <source>
        <dbReference type="Pfam" id="PF00361"/>
    </source>
</evidence>
<keyword evidence="4" id="KW-1003">Cell membrane</keyword>
<dbReference type="EMBL" id="JACIFO010000006">
    <property type="protein sequence ID" value="MBB4119294.1"/>
    <property type="molecule type" value="Genomic_DNA"/>
</dbReference>
<feature type="transmembrane region" description="Helical" evidence="10">
    <location>
        <begin position="6"/>
        <end position="22"/>
    </location>
</feature>
<keyword evidence="2" id="KW-0813">Transport</keyword>
<feature type="transmembrane region" description="Helical" evidence="10">
    <location>
        <begin position="647"/>
        <end position="665"/>
    </location>
</feature>
<feature type="transmembrane region" description="Helical" evidence="10">
    <location>
        <begin position="621"/>
        <end position="641"/>
    </location>
</feature>
<keyword evidence="5 9" id="KW-0812">Transmembrane</keyword>
<dbReference type="InterPro" id="IPR025383">
    <property type="entry name" value="MrpA_C/MbhD"/>
</dbReference>
<dbReference type="PANTHER" id="PTHR43373">
    <property type="entry name" value="NA(+)/H(+) ANTIPORTER SUBUNIT"/>
    <property type="match status" value="1"/>
</dbReference>
<evidence type="ECO:0000259" key="12">
    <source>
        <dbReference type="Pfam" id="PF00662"/>
    </source>
</evidence>
<evidence type="ECO:0000256" key="1">
    <source>
        <dbReference type="ARBA" id="ARBA00004651"/>
    </source>
</evidence>
<evidence type="ECO:0000313" key="16">
    <source>
        <dbReference type="Proteomes" id="UP000553034"/>
    </source>
</evidence>
<dbReference type="RefSeq" id="WP_183477652.1">
    <property type="nucleotide sequence ID" value="NZ_JACIFO010000006.1"/>
</dbReference>
<feature type="transmembrane region" description="Helical" evidence="10">
    <location>
        <begin position="29"/>
        <end position="54"/>
    </location>
</feature>
<dbReference type="Pfam" id="PF00662">
    <property type="entry name" value="Proton_antipo_N"/>
    <property type="match status" value="1"/>
</dbReference>
<keyword evidence="6 10" id="KW-1133">Transmembrane helix</keyword>
<evidence type="ECO:0000259" key="13">
    <source>
        <dbReference type="Pfam" id="PF13244"/>
    </source>
</evidence>
<organism evidence="15 16">
    <name type="scientific">Mesonia hippocampi</name>
    <dbReference type="NCBI Taxonomy" id="1628250"/>
    <lineage>
        <taxon>Bacteria</taxon>
        <taxon>Pseudomonadati</taxon>
        <taxon>Bacteroidota</taxon>
        <taxon>Flavobacteriia</taxon>
        <taxon>Flavobacteriales</taxon>
        <taxon>Flavobacteriaceae</taxon>
        <taxon>Mesonia</taxon>
    </lineage>
</organism>
<feature type="transmembrane region" description="Helical" evidence="10">
    <location>
        <begin position="495"/>
        <end position="516"/>
    </location>
</feature>
<feature type="transmembrane region" description="Helical" evidence="10">
    <location>
        <begin position="447"/>
        <end position="468"/>
    </location>
</feature>